<evidence type="ECO:0000313" key="4">
    <source>
        <dbReference type="Proteomes" id="UP001632037"/>
    </source>
</evidence>
<dbReference type="AlphaFoldDB" id="A0ABD3FJ56"/>
<feature type="coiled-coil region" evidence="2">
    <location>
        <begin position="41"/>
        <end position="71"/>
    </location>
</feature>
<dbReference type="InterPro" id="IPR013783">
    <property type="entry name" value="Ig-like_fold"/>
</dbReference>
<dbReference type="InterPro" id="IPR036322">
    <property type="entry name" value="WD40_repeat_dom_sf"/>
</dbReference>
<dbReference type="InterPro" id="IPR001680">
    <property type="entry name" value="WD40_rpt"/>
</dbReference>
<evidence type="ECO:0000256" key="1">
    <source>
        <dbReference type="PROSITE-ProRule" id="PRU00221"/>
    </source>
</evidence>
<evidence type="ECO:0000256" key="2">
    <source>
        <dbReference type="SAM" id="Coils"/>
    </source>
</evidence>
<dbReference type="Gene3D" id="2.130.10.10">
    <property type="entry name" value="YVTN repeat-like/Quinoprotein amine dehydrogenase"/>
    <property type="match status" value="1"/>
</dbReference>
<dbReference type="EMBL" id="JBIMZQ010000019">
    <property type="protein sequence ID" value="KAL3665932.1"/>
    <property type="molecule type" value="Genomic_DNA"/>
</dbReference>
<organism evidence="3 4">
    <name type="scientific">Phytophthora oleae</name>
    <dbReference type="NCBI Taxonomy" id="2107226"/>
    <lineage>
        <taxon>Eukaryota</taxon>
        <taxon>Sar</taxon>
        <taxon>Stramenopiles</taxon>
        <taxon>Oomycota</taxon>
        <taxon>Peronosporomycetes</taxon>
        <taxon>Peronosporales</taxon>
        <taxon>Peronosporaceae</taxon>
        <taxon>Phytophthora</taxon>
    </lineage>
</organism>
<feature type="repeat" description="WD" evidence="1">
    <location>
        <begin position="440"/>
        <end position="472"/>
    </location>
</feature>
<dbReference type="PROSITE" id="PS50082">
    <property type="entry name" value="WD_REPEATS_2"/>
    <property type="match status" value="1"/>
</dbReference>
<dbReference type="InterPro" id="IPR015943">
    <property type="entry name" value="WD40/YVTN_repeat-like_dom_sf"/>
</dbReference>
<accession>A0ABD3FJ56</accession>
<dbReference type="Pfam" id="PF00400">
    <property type="entry name" value="WD40"/>
    <property type="match status" value="1"/>
</dbReference>
<proteinExistence type="predicted"/>
<dbReference type="SUPFAM" id="SSF48726">
    <property type="entry name" value="Immunoglobulin"/>
    <property type="match status" value="1"/>
</dbReference>
<name>A0ABD3FJ56_9STRA</name>
<evidence type="ECO:0000313" key="3">
    <source>
        <dbReference type="EMBL" id="KAL3665932.1"/>
    </source>
</evidence>
<dbReference type="Gene3D" id="2.60.40.10">
    <property type="entry name" value="Immunoglobulins"/>
    <property type="match status" value="1"/>
</dbReference>
<dbReference type="PROSITE" id="PS50294">
    <property type="entry name" value="WD_REPEATS_REGION"/>
    <property type="match status" value="1"/>
</dbReference>
<keyword evidence="4" id="KW-1185">Reference proteome</keyword>
<dbReference type="SMART" id="SM00320">
    <property type="entry name" value="WD40"/>
    <property type="match status" value="1"/>
</dbReference>
<reference evidence="3 4" key="1">
    <citation type="submission" date="2024-09" db="EMBL/GenBank/DDBJ databases">
        <title>Genome sequencing and assembly of Phytophthora oleae, isolate VK10A, causative agent of rot of olive drupes.</title>
        <authorList>
            <person name="Conti Taguali S."/>
            <person name="Riolo M."/>
            <person name="La Spada F."/>
            <person name="Cacciola S.O."/>
            <person name="Dionisio G."/>
        </authorList>
    </citation>
    <scope>NUCLEOTIDE SEQUENCE [LARGE SCALE GENOMIC DNA]</scope>
    <source>
        <strain evidence="3 4">VK10A</strain>
    </source>
</reference>
<dbReference type="InterPro" id="IPR036179">
    <property type="entry name" value="Ig-like_dom_sf"/>
</dbReference>
<sequence length="557" mass="62850">MQMHATDDEQLVQKLVSIRKVLTPTGNWIQEDNDVEKEDGLRRELEQRALLQKKEEEQRKELLALENAKKARLRAKKIALGLDPSVKRPPVLVDVPPPVIAAREHSRLELRVNAKYVQKFRWFLNGRPIESEEFVSGINRPTLVISKLTKRTTGEFYCMCENEEGTVSSPVCKVSFAALTLSRYESKTLKSLSTSPWYPCENAALVCVDRKLNMYDAKSLVPIKTFPALPEAMGALAWDSHTKTAAAFSTSIQQEPNESVQVYFYSPELEISRSTVRRRTSSSLGLSSPPKTGNLLKFQLIDVQSVDEVAEVHFAAFLDSGKRLLVTEMMHQVALFDVSPYACRKVLSFRSDVVCDVAVFPQPPMVFALVFRNKPFIKIYCNKKPSSLELSEHQINFQFPVHRAAFDASGFFLAVAESGFMKSWLSIVSVKAKTPPKKRFIAHAGRISGLQWTTKSSLLLSASYDGYVKLWDPATLSNLLNVHFDPCGIHSMLLMEELSVLMVLGYSSCRLQSRVVTQLPELEASRLVEMNEQAANIQKIWKGRKTRELIAKYIKGK</sequence>
<dbReference type="Proteomes" id="UP001632037">
    <property type="component" value="Unassembled WGS sequence"/>
</dbReference>
<gene>
    <name evidence="3" type="ORF">V7S43_009352</name>
</gene>
<protein>
    <submittedName>
        <fullName evidence="3">Uncharacterized protein</fullName>
    </submittedName>
</protein>
<keyword evidence="1" id="KW-0853">WD repeat</keyword>
<keyword evidence="2" id="KW-0175">Coiled coil</keyword>
<comment type="caution">
    <text evidence="3">The sequence shown here is derived from an EMBL/GenBank/DDBJ whole genome shotgun (WGS) entry which is preliminary data.</text>
</comment>
<dbReference type="SUPFAM" id="SSF50978">
    <property type="entry name" value="WD40 repeat-like"/>
    <property type="match status" value="1"/>
</dbReference>